<evidence type="ECO:0000313" key="2">
    <source>
        <dbReference type="Proteomes" id="UP000630923"/>
    </source>
</evidence>
<reference evidence="1" key="2">
    <citation type="submission" date="2020-09" db="EMBL/GenBank/DDBJ databases">
        <authorList>
            <person name="Sun Q."/>
            <person name="Kim S."/>
        </authorList>
    </citation>
    <scope>NUCLEOTIDE SEQUENCE</scope>
    <source>
        <strain evidence="1">KCTC 42590</strain>
    </source>
</reference>
<proteinExistence type="predicted"/>
<accession>A0A919E4L9</accession>
<reference evidence="1" key="1">
    <citation type="journal article" date="2014" name="Int. J. Syst. Evol. Microbiol.">
        <title>Complete genome sequence of Corynebacterium casei LMG S-19264T (=DSM 44701T), isolated from a smear-ripened cheese.</title>
        <authorList>
            <consortium name="US DOE Joint Genome Institute (JGI-PGF)"/>
            <person name="Walter F."/>
            <person name="Albersmeier A."/>
            <person name="Kalinowski J."/>
            <person name="Ruckert C."/>
        </authorList>
    </citation>
    <scope>NUCLEOTIDE SEQUENCE</scope>
    <source>
        <strain evidence="1">KCTC 42590</strain>
    </source>
</reference>
<evidence type="ECO:0000313" key="1">
    <source>
        <dbReference type="EMBL" id="GHF12573.1"/>
    </source>
</evidence>
<dbReference type="RefSeq" id="WP_191249810.1">
    <property type="nucleotide sequence ID" value="NZ_BNCI01000001.1"/>
</dbReference>
<name>A0A919E4L9_9PROT</name>
<dbReference type="AlphaFoldDB" id="A0A919E4L9"/>
<comment type="caution">
    <text evidence="1">The sequence shown here is derived from an EMBL/GenBank/DDBJ whole genome shotgun (WGS) entry which is preliminary data.</text>
</comment>
<sequence>MVNVLMWAILILVGIASVRADELARWSYSAYSADIIFRVVDETSAPKWYIGECAGDIAPLSGRIKLYETTRRGLGITKVQLTSLKHQADRIFCVKDHDSVK</sequence>
<gene>
    <name evidence="1" type="ORF">GCM10017044_03170</name>
</gene>
<protein>
    <submittedName>
        <fullName evidence="1">Uncharacterized protein</fullName>
    </submittedName>
</protein>
<keyword evidence="2" id="KW-1185">Reference proteome</keyword>
<dbReference type="EMBL" id="BNCI01000001">
    <property type="protein sequence ID" value="GHF12573.1"/>
    <property type="molecule type" value="Genomic_DNA"/>
</dbReference>
<dbReference type="Proteomes" id="UP000630923">
    <property type="component" value="Unassembled WGS sequence"/>
</dbReference>
<organism evidence="1 2">
    <name type="scientific">Kordiimonas sediminis</name>
    <dbReference type="NCBI Taxonomy" id="1735581"/>
    <lineage>
        <taxon>Bacteria</taxon>
        <taxon>Pseudomonadati</taxon>
        <taxon>Pseudomonadota</taxon>
        <taxon>Alphaproteobacteria</taxon>
        <taxon>Kordiimonadales</taxon>
        <taxon>Kordiimonadaceae</taxon>
        <taxon>Kordiimonas</taxon>
    </lineage>
</organism>